<evidence type="ECO:0000313" key="7">
    <source>
        <dbReference type="Proteomes" id="UP000035366"/>
    </source>
</evidence>
<comment type="cofactor">
    <cofactor evidence="1">
        <name>a divalent metal cation</name>
        <dbReference type="ChEBI" id="CHEBI:60240"/>
    </cofactor>
</comment>
<dbReference type="Pfam" id="PF13359">
    <property type="entry name" value="DDE_Tnp_4"/>
    <property type="match status" value="1"/>
</dbReference>
<protein>
    <submittedName>
        <fullName evidence="6">Transposase</fullName>
    </submittedName>
</protein>
<evidence type="ECO:0000259" key="5">
    <source>
        <dbReference type="Pfam" id="PF13613"/>
    </source>
</evidence>
<feature type="domain" description="Transposase Helix-turn-helix" evidence="5">
    <location>
        <begin position="61"/>
        <end position="110"/>
    </location>
</feature>
<organism evidence="6 7">
    <name type="scientific">Streptomyces incarnatus</name>
    <dbReference type="NCBI Taxonomy" id="665007"/>
    <lineage>
        <taxon>Bacteria</taxon>
        <taxon>Bacillati</taxon>
        <taxon>Actinomycetota</taxon>
        <taxon>Actinomycetes</taxon>
        <taxon>Kitasatosporales</taxon>
        <taxon>Streptomycetaceae</taxon>
        <taxon>Streptomyces</taxon>
    </lineage>
</organism>
<evidence type="ECO:0000256" key="3">
    <source>
        <dbReference type="SAM" id="MobiDB-lite"/>
    </source>
</evidence>
<dbReference type="EMBL" id="CP011497">
    <property type="protein sequence ID" value="AKJ15675.1"/>
    <property type="molecule type" value="Genomic_DNA"/>
</dbReference>
<proteinExistence type="predicted"/>
<evidence type="ECO:0000259" key="4">
    <source>
        <dbReference type="Pfam" id="PF13359"/>
    </source>
</evidence>
<dbReference type="InterPro" id="IPR027806">
    <property type="entry name" value="HARBI1_dom"/>
</dbReference>
<name>A0ABM5TX08_9ACTN</name>
<evidence type="ECO:0000256" key="2">
    <source>
        <dbReference type="ARBA" id="ARBA00022723"/>
    </source>
</evidence>
<accession>A0ABM5TX08</accession>
<feature type="compositionally biased region" description="Basic and acidic residues" evidence="3">
    <location>
        <begin position="239"/>
        <end position="254"/>
    </location>
</feature>
<keyword evidence="7" id="KW-1185">Reference proteome</keyword>
<sequence>MKLTWARTACSHPALSGVSRAHSGELFAELATAWEAARESALRQARGGERRRAEGADRKPKLVFLDRLLVTLVHLRHQLPHVVLAELFEVDRSSVSAAIRQVRPLLSARGFAVPDRPGLRLKTLEDVFAHAEAEGLSCGSTGAETQVRRPQADRPGRRAFVSGKRKQNTIKTTTFNDGQGRLLLSGLVRPGRMHDQTAVRTEGIAEQFRTRPGVKAKVDSGYLGLAKEFPGQVSAPPKKPKDEACDGDKHAWRETRRRQSSARICVEHTNAELHHWAPLRRFTGRRDTYAETHLAIASLVSDRSAQRATRRRTSTELVLVRDTVR</sequence>
<gene>
    <name evidence="6" type="ORF">ABB07_38130</name>
</gene>
<feature type="domain" description="DDE Tnp4" evidence="4">
    <location>
        <begin position="143"/>
        <end position="285"/>
    </location>
</feature>
<dbReference type="Pfam" id="PF13613">
    <property type="entry name" value="HTH_Tnp_4"/>
    <property type="match status" value="1"/>
</dbReference>
<evidence type="ECO:0000256" key="1">
    <source>
        <dbReference type="ARBA" id="ARBA00001968"/>
    </source>
</evidence>
<dbReference type="RefSeq" id="WP_208903098.1">
    <property type="nucleotide sequence ID" value="NZ_CP011497.1"/>
</dbReference>
<keyword evidence="2" id="KW-0479">Metal-binding</keyword>
<feature type="region of interest" description="Disordered" evidence="3">
    <location>
        <begin position="229"/>
        <end position="258"/>
    </location>
</feature>
<dbReference type="InterPro" id="IPR027805">
    <property type="entry name" value="Transposase_HTH_dom"/>
</dbReference>
<reference evidence="6 7" key="1">
    <citation type="journal article" date="2015" name="ISME J.">
        <title>Draft Genome Sequence of Streptomyces incarnatus NRRL8089, which Produces the Nucleoside Antibiotic Sinefungin.</title>
        <authorList>
            <person name="Oshima K."/>
            <person name="Hattori M."/>
            <person name="Shimizu H."/>
            <person name="Fukuda K."/>
            <person name="Nemoto M."/>
            <person name="Inagaki K."/>
            <person name="Tamura T."/>
        </authorList>
    </citation>
    <scope>NUCLEOTIDE SEQUENCE [LARGE SCALE GENOMIC DNA]</scope>
    <source>
        <strain evidence="6 7">NRRL 8089</strain>
    </source>
</reference>
<evidence type="ECO:0000313" key="6">
    <source>
        <dbReference type="EMBL" id="AKJ15675.1"/>
    </source>
</evidence>
<dbReference type="Proteomes" id="UP000035366">
    <property type="component" value="Chromosome"/>
</dbReference>